<accession>A0A915DRI2</accession>
<feature type="region of interest" description="Disordered" evidence="1">
    <location>
        <begin position="124"/>
        <end position="163"/>
    </location>
</feature>
<dbReference type="WBParaSite" id="jg22153">
    <property type="protein sequence ID" value="jg22153"/>
    <property type="gene ID" value="jg22153"/>
</dbReference>
<organism evidence="2 3">
    <name type="scientific">Ditylenchus dipsaci</name>
    <dbReference type="NCBI Taxonomy" id="166011"/>
    <lineage>
        <taxon>Eukaryota</taxon>
        <taxon>Metazoa</taxon>
        <taxon>Ecdysozoa</taxon>
        <taxon>Nematoda</taxon>
        <taxon>Chromadorea</taxon>
        <taxon>Rhabditida</taxon>
        <taxon>Tylenchina</taxon>
        <taxon>Tylenchomorpha</taxon>
        <taxon>Sphaerularioidea</taxon>
        <taxon>Anguinidae</taxon>
        <taxon>Anguininae</taxon>
        <taxon>Ditylenchus</taxon>
    </lineage>
</organism>
<evidence type="ECO:0000313" key="3">
    <source>
        <dbReference type="WBParaSite" id="jg22153"/>
    </source>
</evidence>
<name>A0A915DRI2_9BILA</name>
<evidence type="ECO:0000313" key="2">
    <source>
        <dbReference type="Proteomes" id="UP000887574"/>
    </source>
</evidence>
<feature type="compositionally biased region" description="Polar residues" evidence="1">
    <location>
        <begin position="143"/>
        <end position="156"/>
    </location>
</feature>
<evidence type="ECO:0000256" key="1">
    <source>
        <dbReference type="SAM" id="MobiDB-lite"/>
    </source>
</evidence>
<keyword evidence="2" id="KW-1185">Reference proteome</keyword>
<sequence>MSVKLQSENISLNQEDSEIKKIVVVSNRPANCKPANGSSVFRLQQHNRLTSNSSLIGSTSNISGLRPQQSTENPSSSLIDYRSLVDLESYTSILPEDSISRIAMDRDNQSVGMRFKNGLESLWDDEDKNENSFSSSDTSSNFPTLNNENSLHTPATNGYFGKPTVQVHPIPALESSLSSSTSSISPPETFKKLPPPVPKKPNQIAKRVNQTNDSFSEGFANLWFDIFLGLAMGLQS</sequence>
<feature type="compositionally biased region" description="Low complexity" evidence="1">
    <location>
        <begin position="176"/>
        <end position="188"/>
    </location>
</feature>
<proteinExistence type="predicted"/>
<dbReference type="Proteomes" id="UP000887574">
    <property type="component" value="Unplaced"/>
</dbReference>
<dbReference type="AlphaFoldDB" id="A0A915DRI2"/>
<feature type="region of interest" description="Disordered" evidence="1">
    <location>
        <begin position="52"/>
        <end position="76"/>
    </location>
</feature>
<reference evidence="3" key="1">
    <citation type="submission" date="2022-11" db="UniProtKB">
        <authorList>
            <consortium name="WormBaseParasite"/>
        </authorList>
    </citation>
    <scope>IDENTIFICATION</scope>
</reference>
<feature type="region of interest" description="Disordered" evidence="1">
    <location>
        <begin position="176"/>
        <end position="199"/>
    </location>
</feature>
<protein>
    <submittedName>
        <fullName evidence="3">Uncharacterized protein</fullName>
    </submittedName>
</protein>
<feature type="compositionally biased region" description="Low complexity" evidence="1">
    <location>
        <begin position="131"/>
        <end position="142"/>
    </location>
</feature>